<sequence length="86" mass="9687">EQMEQSKSELTIQYTLDHVDTNLSLREIKNFGENLNLIDSSQIGKDRPSIGHIVKGSTVKVLDKDKLQFQATFKLGGEYGIDDFSL</sequence>
<dbReference type="EMBL" id="JAWJAY010000872">
    <property type="protein sequence ID" value="MDV2888054.1"/>
    <property type="molecule type" value="Genomic_DNA"/>
</dbReference>
<feature type="non-terminal residue" evidence="1">
    <location>
        <position position="1"/>
    </location>
</feature>
<dbReference type="AlphaFoldDB" id="A0AAJ2NTN5"/>
<organism evidence="1 2">
    <name type="scientific">Alkalihalophilus pseudofirmus</name>
    <name type="common">Bacillus pseudofirmus</name>
    <dbReference type="NCBI Taxonomy" id="79885"/>
    <lineage>
        <taxon>Bacteria</taxon>
        <taxon>Bacillati</taxon>
        <taxon>Bacillota</taxon>
        <taxon>Bacilli</taxon>
        <taxon>Bacillales</taxon>
        <taxon>Bacillaceae</taxon>
        <taxon>Alkalihalophilus</taxon>
    </lineage>
</organism>
<comment type="caution">
    <text evidence="1">The sequence shown here is derived from an EMBL/GenBank/DDBJ whole genome shotgun (WGS) entry which is preliminary data.</text>
</comment>
<proteinExistence type="predicted"/>
<feature type="non-terminal residue" evidence="1">
    <location>
        <position position="86"/>
    </location>
</feature>
<accession>A0AAJ2NTN5</accession>
<evidence type="ECO:0000313" key="1">
    <source>
        <dbReference type="EMBL" id="MDV2888054.1"/>
    </source>
</evidence>
<name>A0AAJ2NTN5_ALKPS</name>
<dbReference type="Proteomes" id="UP001285636">
    <property type="component" value="Unassembled WGS sequence"/>
</dbReference>
<evidence type="ECO:0000313" key="2">
    <source>
        <dbReference type="Proteomes" id="UP001285636"/>
    </source>
</evidence>
<gene>
    <name evidence="1" type="ORF">RYX45_23100</name>
</gene>
<protein>
    <submittedName>
        <fullName evidence="1">DUF4179 domain-containing protein</fullName>
    </submittedName>
</protein>
<reference evidence="1" key="1">
    <citation type="submission" date="2023-10" db="EMBL/GenBank/DDBJ databases">
        <title>Screening of Alkalihalophilus pseudofirmusBZ-TG-HK211 and Its Alleviation of Salt Stress on Rapeseed Growth.</title>
        <authorList>
            <person name="Zhao B."/>
            <person name="Guo T."/>
        </authorList>
    </citation>
    <scope>NUCLEOTIDE SEQUENCE</scope>
    <source>
        <strain evidence="1">BZ-TG-HK211</strain>
    </source>
</reference>